<keyword evidence="4" id="KW-0539">Nucleus</keyword>
<dbReference type="KEGG" id="uvi:66064341"/>
<feature type="compositionally biased region" description="Basic and acidic residues" evidence="5">
    <location>
        <begin position="695"/>
        <end position="720"/>
    </location>
</feature>
<feature type="compositionally biased region" description="Acidic residues" evidence="5">
    <location>
        <begin position="620"/>
        <end position="636"/>
    </location>
</feature>
<dbReference type="Proteomes" id="UP000027002">
    <property type="component" value="Chromosome 3"/>
</dbReference>
<reference evidence="7" key="1">
    <citation type="submission" date="2020-03" db="EMBL/GenBank/DDBJ databases">
        <title>A mixture of massive structural variations and highly conserved coding sequences in Ustilaginoidea virens genome.</title>
        <authorList>
            <person name="Zhang K."/>
            <person name="Zhao Z."/>
            <person name="Zhang Z."/>
            <person name="Li Y."/>
            <person name="Hsiang T."/>
            <person name="Sun W."/>
        </authorList>
    </citation>
    <scope>NUCLEOTIDE SEQUENCE</scope>
    <source>
        <strain evidence="7">UV-8b</strain>
    </source>
</reference>
<feature type="compositionally biased region" description="Acidic residues" evidence="5">
    <location>
        <begin position="738"/>
        <end position="749"/>
    </location>
</feature>
<organism evidence="7 8">
    <name type="scientific">Ustilaginoidea virens</name>
    <name type="common">Rice false smut fungus</name>
    <name type="synonym">Villosiclava virens</name>
    <dbReference type="NCBI Taxonomy" id="1159556"/>
    <lineage>
        <taxon>Eukaryota</taxon>
        <taxon>Fungi</taxon>
        <taxon>Dikarya</taxon>
        <taxon>Ascomycota</taxon>
        <taxon>Pezizomycotina</taxon>
        <taxon>Sordariomycetes</taxon>
        <taxon>Hypocreomycetidae</taxon>
        <taxon>Hypocreales</taxon>
        <taxon>Clavicipitaceae</taxon>
        <taxon>Ustilaginoidea</taxon>
    </lineage>
</organism>
<evidence type="ECO:0000256" key="5">
    <source>
        <dbReference type="SAM" id="MobiDB-lite"/>
    </source>
</evidence>
<comment type="similarity">
    <text evidence="2">Belongs to the RIX1/PELP1 family.</text>
</comment>
<dbReference type="GO" id="GO:0005634">
    <property type="term" value="C:nucleus"/>
    <property type="evidence" value="ECO:0007669"/>
    <property type="project" value="UniProtKB-SubCell"/>
</dbReference>
<comment type="subcellular location">
    <subcellularLocation>
        <location evidence="1">Nucleus</location>
    </subcellularLocation>
</comment>
<dbReference type="Pfam" id="PF08167">
    <property type="entry name" value="RIX1"/>
    <property type="match status" value="1"/>
</dbReference>
<evidence type="ECO:0000256" key="1">
    <source>
        <dbReference type="ARBA" id="ARBA00004123"/>
    </source>
</evidence>
<dbReference type="SUPFAM" id="SSF48371">
    <property type="entry name" value="ARM repeat"/>
    <property type="match status" value="1"/>
</dbReference>
<accession>A0A8E5MGV7</accession>
<evidence type="ECO:0000256" key="4">
    <source>
        <dbReference type="ARBA" id="ARBA00023242"/>
    </source>
</evidence>
<evidence type="ECO:0000313" key="8">
    <source>
        <dbReference type="Proteomes" id="UP000027002"/>
    </source>
</evidence>
<proteinExistence type="inferred from homology"/>
<protein>
    <recommendedName>
        <fullName evidence="3">Pre-rRNA-processing protein RIX1</fullName>
    </recommendedName>
</protein>
<dbReference type="PANTHER" id="PTHR34105">
    <property type="entry name" value="PROLINE-, GLUTAMIC ACID- AND LEUCINE-RICH PROTEIN 1"/>
    <property type="match status" value="1"/>
</dbReference>
<keyword evidence="8" id="KW-1185">Reference proteome</keyword>
<evidence type="ECO:0000256" key="3">
    <source>
        <dbReference type="ARBA" id="ARBA00021502"/>
    </source>
</evidence>
<dbReference type="PANTHER" id="PTHR34105:SF1">
    <property type="entry name" value="PROLINE-, GLUTAMIC ACID- AND LEUCINE-RICH PROTEIN 1"/>
    <property type="match status" value="1"/>
</dbReference>
<dbReference type="GeneID" id="66064341"/>
<feature type="region of interest" description="Disordered" evidence="5">
    <location>
        <begin position="282"/>
        <end position="306"/>
    </location>
</feature>
<dbReference type="EMBL" id="CP072755">
    <property type="protein sequence ID" value="QUC19322.1"/>
    <property type="molecule type" value="Genomic_DNA"/>
</dbReference>
<dbReference type="InterPro" id="IPR016024">
    <property type="entry name" value="ARM-type_fold"/>
</dbReference>
<dbReference type="InterPro" id="IPR012583">
    <property type="entry name" value="RIX1_N"/>
</dbReference>
<feature type="compositionally biased region" description="Acidic residues" evidence="5">
    <location>
        <begin position="757"/>
        <end position="772"/>
    </location>
</feature>
<sequence length="778" mass="84710">MTPSLPPDLRVLCRKLASIPPAELPQAVPSLTKHIVRCRDVLSSPQEQKPSDSKSQSSQLLGKLRTSITTLLTGRSREARFAAVCLVKSVVDVGGWEILRNCEPWVRGLLSVVQKGDPFPSRELAVLALTRIYTAAQPFQTLAREVATPSIPAFITACLRLAKPQASTGVPAPPLGTVETVCDSFSTLIPLYPTTFRPFNSPIKSAIRGYLAPALSDGVLVPESLRCAARRLAISLHCVAAKAGGSEDWAKLVDNLLRELHCTADQVLRAVHESWEGTFGYNRQRVGPEGKPRGGSHSGDQLPPWEGLESGAERLQGIFDYLAECLRYPTKASVVIPLGAFMDAISRVCLVARQHPKSQPWDQAVDTNAAISREEKDELWSVISDMHLSALGLALLMVRRFGQGMIPLVPEMLDHLVRVFKSGIASSPVRVAGYQLLNAILPLVGPTLSKATVVTLEPFIGACCRDLQEDAGFLKPPPKPSTSLKKNDSLKSSLANADLFLQRQGSAPETLVTLDAQHKAAAAGLLARLLSTLPQHHLKPTLRGLLDKTAILTANRDAMLLSVLNPYKDPRGRIYPNILPHLTHQFPQDQGLEILRSNLRTSGVLGHHGREELADLAEIEQDEEDEEDEASPDEDDKATGGLQEPDVTPAETTLEDALEPLRQPDTGPGTLGPPVESNPFEVKSSHRPNAFDVDSLSKPDFPAKRKPDDLEASPSKRQETSKPAAASLPEPLPRQDAEDAEDDESDESDESVHLNMELDEDEDEDEGEDEDDEKGHRS</sequence>
<evidence type="ECO:0000259" key="6">
    <source>
        <dbReference type="Pfam" id="PF08167"/>
    </source>
</evidence>
<evidence type="ECO:0000256" key="2">
    <source>
        <dbReference type="ARBA" id="ARBA00010511"/>
    </source>
</evidence>
<feature type="region of interest" description="Disordered" evidence="5">
    <location>
        <begin position="620"/>
        <end position="778"/>
    </location>
</feature>
<feature type="domain" description="Pre-rRNA-processing protein RIX1 N-terminal" evidence="6">
    <location>
        <begin position="8"/>
        <end position="214"/>
    </location>
</feature>
<dbReference type="GO" id="GO:0006364">
    <property type="term" value="P:rRNA processing"/>
    <property type="evidence" value="ECO:0007669"/>
    <property type="project" value="TreeGrafter"/>
</dbReference>
<gene>
    <name evidence="7" type="ORF">UV8b_03563</name>
</gene>
<evidence type="ECO:0000313" key="7">
    <source>
        <dbReference type="EMBL" id="QUC19322.1"/>
    </source>
</evidence>
<name>A0A8E5MGV7_USTVR</name>
<dbReference type="OrthoDB" id="20900at2759"/>
<dbReference type="RefSeq" id="XP_042996995.1">
    <property type="nucleotide sequence ID" value="XM_043141061.1"/>
</dbReference>
<dbReference type="AlphaFoldDB" id="A0A8E5MGV7"/>